<dbReference type="GO" id="GO:0008270">
    <property type="term" value="F:zinc ion binding"/>
    <property type="evidence" value="ECO:0007669"/>
    <property type="project" value="UniProtKB-KW"/>
</dbReference>
<dbReference type="InterPro" id="IPR001138">
    <property type="entry name" value="Zn2Cys6_DnaBD"/>
</dbReference>
<feature type="compositionally biased region" description="Basic and acidic residues" evidence="8">
    <location>
        <begin position="190"/>
        <end position="199"/>
    </location>
</feature>
<comment type="caution">
    <text evidence="11">The sequence shown here is derived from an EMBL/GenBank/DDBJ whole genome shotgun (WGS) entry which is preliminary data.</text>
</comment>
<feature type="domain" description="C2H2-type" evidence="10">
    <location>
        <begin position="31"/>
        <end position="59"/>
    </location>
</feature>
<dbReference type="Pfam" id="PF00096">
    <property type="entry name" value="zf-C2H2"/>
    <property type="match status" value="1"/>
</dbReference>
<dbReference type="PANTHER" id="PTHR47660">
    <property type="entry name" value="TRANSCRIPTION FACTOR WITH C2H2 AND ZN(2)-CYS(6) DNA BINDING DOMAIN (EUROFUNG)-RELATED-RELATED"/>
    <property type="match status" value="1"/>
</dbReference>
<keyword evidence="5" id="KW-0804">Transcription</keyword>
<dbReference type="CDD" id="cd12148">
    <property type="entry name" value="fungal_TF_MHR"/>
    <property type="match status" value="1"/>
</dbReference>
<evidence type="ECO:0000256" key="3">
    <source>
        <dbReference type="ARBA" id="ARBA00022833"/>
    </source>
</evidence>
<organism evidence="11 12">
    <name type="scientific">Echria macrotheca</name>
    <dbReference type="NCBI Taxonomy" id="438768"/>
    <lineage>
        <taxon>Eukaryota</taxon>
        <taxon>Fungi</taxon>
        <taxon>Dikarya</taxon>
        <taxon>Ascomycota</taxon>
        <taxon>Pezizomycotina</taxon>
        <taxon>Sordariomycetes</taxon>
        <taxon>Sordariomycetidae</taxon>
        <taxon>Sordariales</taxon>
        <taxon>Schizotheciaceae</taxon>
        <taxon>Echria</taxon>
    </lineage>
</organism>
<keyword evidence="6" id="KW-0539">Nucleus</keyword>
<dbReference type="PROSITE" id="PS00028">
    <property type="entry name" value="ZINC_FINGER_C2H2_1"/>
    <property type="match status" value="2"/>
</dbReference>
<dbReference type="InterPro" id="IPR013087">
    <property type="entry name" value="Znf_C2H2_type"/>
</dbReference>
<dbReference type="AlphaFoldDB" id="A0AAJ0B1K4"/>
<dbReference type="Gene3D" id="4.10.240.10">
    <property type="entry name" value="Zn(2)-C6 fungal-type DNA-binding domain"/>
    <property type="match status" value="1"/>
</dbReference>
<dbReference type="SMART" id="SM00355">
    <property type="entry name" value="ZnF_C2H2"/>
    <property type="match status" value="2"/>
</dbReference>
<dbReference type="InterPro" id="IPR007219">
    <property type="entry name" value="XnlR_reg_dom"/>
</dbReference>
<evidence type="ECO:0000256" key="4">
    <source>
        <dbReference type="ARBA" id="ARBA00023015"/>
    </source>
</evidence>
<dbReference type="Pfam" id="PF00172">
    <property type="entry name" value="Zn_clus"/>
    <property type="match status" value="1"/>
</dbReference>
<evidence type="ECO:0000256" key="7">
    <source>
        <dbReference type="PROSITE-ProRule" id="PRU00042"/>
    </source>
</evidence>
<dbReference type="CDD" id="cd00067">
    <property type="entry name" value="GAL4"/>
    <property type="match status" value="1"/>
</dbReference>
<dbReference type="Proteomes" id="UP001239445">
    <property type="component" value="Unassembled WGS sequence"/>
</dbReference>
<dbReference type="SUPFAM" id="SSF57667">
    <property type="entry name" value="beta-beta-alpha zinc fingers"/>
    <property type="match status" value="1"/>
</dbReference>
<keyword evidence="1" id="KW-0479">Metal-binding</keyword>
<dbReference type="Gene3D" id="3.30.160.60">
    <property type="entry name" value="Classic Zinc Finger"/>
    <property type="match status" value="2"/>
</dbReference>
<dbReference type="SUPFAM" id="SSF57701">
    <property type="entry name" value="Zn2/Cys6 DNA-binding domain"/>
    <property type="match status" value="1"/>
</dbReference>
<keyword evidence="2 7" id="KW-0863">Zinc-finger</keyword>
<dbReference type="Pfam" id="PF04082">
    <property type="entry name" value="Fungal_trans"/>
    <property type="match status" value="1"/>
</dbReference>
<dbReference type="PROSITE" id="PS50157">
    <property type="entry name" value="ZINC_FINGER_C2H2_2"/>
    <property type="match status" value="2"/>
</dbReference>
<evidence type="ECO:0000259" key="10">
    <source>
        <dbReference type="PROSITE" id="PS50157"/>
    </source>
</evidence>
<evidence type="ECO:0000256" key="5">
    <source>
        <dbReference type="ARBA" id="ARBA00023163"/>
    </source>
</evidence>
<proteinExistence type="predicted"/>
<protein>
    <submittedName>
        <fullName evidence="11">Uncharacterized protein</fullName>
    </submittedName>
</protein>
<feature type="domain" description="C2H2-type" evidence="10">
    <location>
        <begin position="3"/>
        <end position="30"/>
    </location>
</feature>
<keyword evidence="3" id="KW-0862">Zinc</keyword>
<evidence type="ECO:0000256" key="1">
    <source>
        <dbReference type="ARBA" id="ARBA00022723"/>
    </source>
</evidence>
<evidence type="ECO:0000313" key="12">
    <source>
        <dbReference type="Proteomes" id="UP001239445"/>
    </source>
</evidence>
<keyword evidence="12" id="KW-1185">Reference proteome</keyword>
<dbReference type="InterPro" id="IPR036864">
    <property type="entry name" value="Zn2-C6_fun-type_DNA-bd_sf"/>
</dbReference>
<evidence type="ECO:0000259" key="9">
    <source>
        <dbReference type="PROSITE" id="PS50048"/>
    </source>
</evidence>
<feature type="region of interest" description="Disordered" evidence="8">
    <location>
        <begin position="188"/>
        <end position="214"/>
    </location>
</feature>
<evidence type="ECO:0000256" key="2">
    <source>
        <dbReference type="ARBA" id="ARBA00022771"/>
    </source>
</evidence>
<dbReference type="GO" id="GO:0000981">
    <property type="term" value="F:DNA-binding transcription factor activity, RNA polymerase II-specific"/>
    <property type="evidence" value="ECO:0007669"/>
    <property type="project" value="InterPro"/>
</dbReference>
<evidence type="ECO:0000313" key="11">
    <source>
        <dbReference type="EMBL" id="KAK1749971.1"/>
    </source>
</evidence>
<dbReference type="PANTHER" id="PTHR47660:SF2">
    <property type="entry name" value="TRANSCRIPTION FACTOR WITH C2H2 AND ZN(2)-CYS(6) DNA BINDING DOMAIN (EUROFUNG)"/>
    <property type="match status" value="1"/>
</dbReference>
<name>A0AAJ0B1K4_9PEZI</name>
<gene>
    <name evidence="11" type="ORF">QBC47DRAFT_127320</name>
</gene>
<sequence length="965" mass="107151">MVCYCAYCGKSFTRKEHLERHLPSHTNVKPYLCDSCHLGFARRDLLQRHYSTYHEPRDHMNPLPGGMPTVAGRTPIACQNCASAKTGCDKRVPCGRCSEKNLPCAARYARRSSKNAAARLATATAATTQPVPLQPFAQSPSQLPLPPIPQTVNPSFVETNPGLVAKAEASRSPPNMEAVITVDNQMNRSAKKEGSEHSHLSPAAFASPLPHGDRMDEFAQMSEYMNTDLTYTDATMWQNDYGVNFDLYGTSLPLEPGFGDFSDTPISAESEAMTRASTRGSMHTRGTSVMSQSDFDIGNKTNDVAGMVGTDSAIPEFQVMMEAEGAWNLARCNKPLATGSCPRTAILHLECLEKKSKLEGTWDSLERYMASADWDDSGLASVVPLTSRTRDKLLVMTQNFLRKALDVHLGSNNGYPKAGYALPGDFNMLVLPPSHILEHLLRSYVRTISVYYPLVAAGQIDPNEMLDNQASALLLLLMIAQGAAAMPIAEARYLSAGLTEMCRISLTDMIERDIELSVDPTVIRCALLFTVLGAWSGDKWLMDITMGQRGHYMEMLQNAGMLEPQSTMIPTFNASADAELQWHAWQHRESQNRLVYNWVMLDLELSLFHDKAPVFAITDLQCPLPGSEMLWTARNAERWVAAVQSVYGCTDLNPQLLNTPSLTPSLFDLFQDFLYEGPSRREGMLTPQQMRLLLHPLQSMVSQLRNLLSCFHDSRRSSGSATKNSTLQQLVEVDALLTKWYKLTFQYLSAHPDCAVTRCNLVLYHLISLNSVTNFTQVERLARREGFDGCYLDLSLRHNRCIFEREQAIYHCGQVSRLLRLMPKDKRPAWWSVAMYRAMLILWAESVSRQDPNFQLSDANRESPHGAGANAAGAPRLVAVDRVPLEDPAMYGYMWQNTGVAVLTRPGDGALVSLDRPTDVLAYATSNLQDGHSSRLSDGIIRKLVKLGENWNVEAMGTVPTTCGP</sequence>
<evidence type="ECO:0000256" key="8">
    <source>
        <dbReference type="SAM" id="MobiDB-lite"/>
    </source>
</evidence>
<dbReference type="GO" id="GO:0003677">
    <property type="term" value="F:DNA binding"/>
    <property type="evidence" value="ECO:0007669"/>
    <property type="project" value="InterPro"/>
</dbReference>
<dbReference type="InterPro" id="IPR036236">
    <property type="entry name" value="Znf_C2H2_sf"/>
</dbReference>
<keyword evidence="4" id="KW-0805">Transcription regulation</keyword>
<accession>A0AAJ0B1K4</accession>
<reference evidence="11" key="1">
    <citation type="submission" date="2023-06" db="EMBL/GenBank/DDBJ databases">
        <title>Genome-scale phylogeny and comparative genomics of the fungal order Sordariales.</title>
        <authorList>
            <consortium name="Lawrence Berkeley National Laboratory"/>
            <person name="Hensen N."/>
            <person name="Bonometti L."/>
            <person name="Westerberg I."/>
            <person name="Brannstrom I.O."/>
            <person name="Guillou S."/>
            <person name="Cros-Aarteil S."/>
            <person name="Calhoun S."/>
            <person name="Haridas S."/>
            <person name="Kuo A."/>
            <person name="Mondo S."/>
            <person name="Pangilinan J."/>
            <person name="Riley R."/>
            <person name="Labutti K."/>
            <person name="Andreopoulos B."/>
            <person name="Lipzen A."/>
            <person name="Chen C."/>
            <person name="Yanf M."/>
            <person name="Daum C."/>
            <person name="Ng V."/>
            <person name="Clum A."/>
            <person name="Steindorff A."/>
            <person name="Ohm R."/>
            <person name="Martin F."/>
            <person name="Silar P."/>
            <person name="Natvig D."/>
            <person name="Lalanne C."/>
            <person name="Gautier V."/>
            <person name="Ament-Velasquez S.L."/>
            <person name="Kruys A."/>
            <person name="Hutchinson M.I."/>
            <person name="Powell A.J."/>
            <person name="Barry K."/>
            <person name="Miller A.N."/>
            <person name="Grigoriev I.V."/>
            <person name="Debuchy R."/>
            <person name="Gladieux P."/>
            <person name="Thoren M.H."/>
            <person name="Johannesson H."/>
        </authorList>
    </citation>
    <scope>NUCLEOTIDE SEQUENCE</scope>
    <source>
        <strain evidence="11">PSN4</strain>
    </source>
</reference>
<dbReference type="PROSITE" id="PS50048">
    <property type="entry name" value="ZN2_CY6_FUNGAL_2"/>
    <property type="match status" value="1"/>
</dbReference>
<dbReference type="EMBL" id="MU839850">
    <property type="protein sequence ID" value="KAK1749971.1"/>
    <property type="molecule type" value="Genomic_DNA"/>
</dbReference>
<evidence type="ECO:0000256" key="6">
    <source>
        <dbReference type="ARBA" id="ARBA00023242"/>
    </source>
</evidence>
<dbReference type="PROSITE" id="PS00463">
    <property type="entry name" value="ZN2_CY6_FUNGAL_1"/>
    <property type="match status" value="1"/>
</dbReference>
<dbReference type="GO" id="GO:0006351">
    <property type="term" value="P:DNA-templated transcription"/>
    <property type="evidence" value="ECO:0007669"/>
    <property type="project" value="InterPro"/>
</dbReference>
<feature type="domain" description="Zn(2)-C6 fungal-type" evidence="9">
    <location>
        <begin position="77"/>
        <end position="104"/>
    </location>
</feature>
<dbReference type="FunFam" id="3.30.160.60:FF:000065">
    <property type="entry name" value="B-cell CLL/lymphoma 6, member B"/>
    <property type="match status" value="1"/>
</dbReference>
<feature type="region of interest" description="Disordered" evidence="8">
    <location>
        <begin position="276"/>
        <end position="295"/>
    </location>
</feature>